<keyword evidence="3" id="KW-0328">Glycosyltransferase</keyword>
<evidence type="ECO:0000259" key="9">
    <source>
        <dbReference type="Pfam" id="PF13231"/>
    </source>
</evidence>
<evidence type="ECO:0000256" key="4">
    <source>
        <dbReference type="ARBA" id="ARBA00022679"/>
    </source>
</evidence>
<proteinExistence type="predicted"/>
<dbReference type="EMBL" id="NRSD01000001">
    <property type="protein sequence ID" value="MBK1643380.1"/>
    <property type="molecule type" value="Genomic_DNA"/>
</dbReference>
<feature type="transmembrane region" description="Helical" evidence="8">
    <location>
        <begin position="18"/>
        <end position="36"/>
    </location>
</feature>
<keyword evidence="6 8" id="KW-1133">Transmembrane helix</keyword>
<feature type="transmembrane region" description="Helical" evidence="8">
    <location>
        <begin position="161"/>
        <end position="194"/>
    </location>
</feature>
<feature type="transmembrane region" description="Helical" evidence="8">
    <location>
        <begin position="289"/>
        <end position="308"/>
    </location>
</feature>
<dbReference type="InterPro" id="IPR050297">
    <property type="entry name" value="LipidA_mod_glycosyltrf_83"/>
</dbReference>
<accession>A0A9X0WF22</accession>
<feature type="transmembrane region" description="Helical" evidence="8">
    <location>
        <begin position="75"/>
        <end position="99"/>
    </location>
</feature>
<feature type="transmembrane region" description="Helical" evidence="8">
    <location>
        <begin position="320"/>
        <end position="338"/>
    </location>
</feature>
<feature type="transmembrane region" description="Helical" evidence="8">
    <location>
        <begin position="344"/>
        <end position="366"/>
    </location>
</feature>
<keyword evidence="5 8" id="KW-0812">Transmembrane</keyword>
<keyword evidence="11" id="KW-1185">Reference proteome</keyword>
<evidence type="ECO:0000313" key="11">
    <source>
        <dbReference type="Proteomes" id="UP001138802"/>
    </source>
</evidence>
<evidence type="ECO:0000256" key="7">
    <source>
        <dbReference type="ARBA" id="ARBA00023136"/>
    </source>
</evidence>
<feature type="domain" description="Glycosyltransferase RgtA/B/C/D-like" evidence="9">
    <location>
        <begin position="61"/>
        <end position="222"/>
    </location>
</feature>
<protein>
    <recommendedName>
        <fullName evidence="9">Glycosyltransferase RgtA/B/C/D-like domain-containing protein</fullName>
    </recommendedName>
</protein>
<dbReference type="PANTHER" id="PTHR33908">
    <property type="entry name" value="MANNOSYLTRANSFERASE YKCB-RELATED"/>
    <property type="match status" value="1"/>
</dbReference>
<dbReference type="InterPro" id="IPR038731">
    <property type="entry name" value="RgtA/B/C-like"/>
</dbReference>
<evidence type="ECO:0000256" key="5">
    <source>
        <dbReference type="ARBA" id="ARBA00022692"/>
    </source>
</evidence>
<sequence length="509" mass="56391">MLSLPRLMTRDARIDSRFLLGLLLYFSLFAVVRVLISDALELDEAEQLLLAQWWQWGYSAQPPLYTWLSAGAERLFGVNLLTASLLREALLFLTYLFVYLTALRVLQGPRLAIAATLSLLLIPQILWENQREHTHSLLALCLAAATLYLVILLLQRRHLATYLALGLVGGLGVLAKYNILLFDFALAAALLTLAEGRRLLLDWRCAIALGLALLILSPHLFWLLQHLQAISDLHAVVAGEARRVSASLQVLVTVLVFLTPMWLVFTLMFYPALREGLHAGVRGVAVQLILRYLAVVLALLLCAQWVLGMGQIKERWLQPLLFMVPIACFALLNAQAVRRRRLNLYSGIALTAGALALLVTAVRLPLLSDASKPSRLHQPIAELAALIAPLAPPGSLLLAEEYALAGALRLHLPDRVWYGPRMSYVVPPIPQLVQDAKQVVLLWDGARQESVPPQLRHLAEDAGLRLEGAVPGYIEAPYRYGLARHYRLGMLVVPGPALETSVFQADPDR</sequence>
<keyword evidence="2" id="KW-1003">Cell membrane</keyword>
<dbReference type="RefSeq" id="WP_200386146.1">
    <property type="nucleotide sequence ID" value="NZ_NRSD01000001.1"/>
</dbReference>
<organism evidence="10 11">
    <name type="scientific">Thiocapsa imhoffii</name>
    <dbReference type="NCBI Taxonomy" id="382777"/>
    <lineage>
        <taxon>Bacteria</taxon>
        <taxon>Pseudomonadati</taxon>
        <taxon>Pseudomonadota</taxon>
        <taxon>Gammaproteobacteria</taxon>
        <taxon>Chromatiales</taxon>
        <taxon>Chromatiaceae</taxon>
        <taxon>Thiocapsa</taxon>
    </lineage>
</organism>
<comment type="caution">
    <text evidence="10">The sequence shown here is derived from an EMBL/GenBank/DDBJ whole genome shotgun (WGS) entry which is preliminary data.</text>
</comment>
<feature type="transmembrane region" description="Helical" evidence="8">
    <location>
        <begin position="244"/>
        <end position="269"/>
    </location>
</feature>
<dbReference type="GO" id="GO:0009103">
    <property type="term" value="P:lipopolysaccharide biosynthetic process"/>
    <property type="evidence" value="ECO:0007669"/>
    <property type="project" value="UniProtKB-ARBA"/>
</dbReference>
<evidence type="ECO:0000256" key="2">
    <source>
        <dbReference type="ARBA" id="ARBA00022475"/>
    </source>
</evidence>
<evidence type="ECO:0000313" key="10">
    <source>
        <dbReference type="EMBL" id="MBK1643380.1"/>
    </source>
</evidence>
<reference evidence="10 11" key="1">
    <citation type="journal article" date="2020" name="Microorganisms">
        <title>Osmotic Adaptation and Compatible Solute Biosynthesis of Phototrophic Bacteria as Revealed from Genome Analyses.</title>
        <authorList>
            <person name="Imhoff J.F."/>
            <person name="Rahn T."/>
            <person name="Kunzel S."/>
            <person name="Keller A."/>
            <person name="Neulinger S.C."/>
        </authorList>
    </citation>
    <scope>NUCLEOTIDE SEQUENCE [LARGE SCALE GENOMIC DNA]</scope>
    <source>
        <strain evidence="10 11">DSM 21303</strain>
    </source>
</reference>
<name>A0A9X0WF22_9GAMM</name>
<dbReference type="GO" id="GO:0016763">
    <property type="term" value="F:pentosyltransferase activity"/>
    <property type="evidence" value="ECO:0007669"/>
    <property type="project" value="TreeGrafter"/>
</dbReference>
<dbReference type="AlphaFoldDB" id="A0A9X0WF22"/>
<dbReference type="Proteomes" id="UP001138802">
    <property type="component" value="Unassembled WGS sequence"/>
</dbReference>
<feature type="transmembrane region" description="Helical" evidence="8">
    <location>
        <begin position="206"/>
        <end position="224"/>
    </location>
</feature>
<gene>
    <name evidence="10" type="ORF">CKO25_01655</name>
</gene>
<feature type="transmembrane region" description="Helical" evidence="8">
    <location>
        <begin position="133"/>
        <end position="154"/>
    </location>
</feature>
<evidence type="ECO:0000256" key="6">
    <source>
        <dbReference type="ARBA" id="ARBA00022989"/>
    </source>
</evidence>
<keyword evidence="4" id="KW-0808">Transferase</keyword>
<dbReference type="GO" id="GO:0005886">
    <property type="term" value="C:plasma membrane"/>
    <property type="evidence" value="ECO:0007669"/>
    <property type="project" value="UniProtKB-SubCell"/>
</dbReference>
<comment type="subcellular location">
    <subcellularLocation>
        <location evidence="1">Cell membrane</location>
        <topology evidence="1">Multi-pass membrane protein</topology>
    </subcellularLocation>
</comment>
<dbReference type="Pfam" id="PF13231">
    <property type="entry name" value="PMT_2"/>
    <property type="match status" value="1"/>
</dbReference>
<evidence type="ECO:0000256" key="1">
    <source>
        <dbReference type="ARBA" id="ARBA00004651"/>
    </source>
</evidence>
<dbReference type="PANTHER" id="PTHR33908:SF11">
    <property type="entry name" value="MEMBRANE PROTEIN"/>
    <property type="match status" value="1"/>
</dbReference>
<evidence type="ECO:0000256" key="8">
    <source>
        <dbReference type="SAM" id="Phobius"/>
    </source>
</evidence>
<evidence type="ECO:0000256" key="3">
    <source>
        <dbReference type="ARBA" id="ARBA00022676"/>
    </source>
</evidence>
<keyword evidence="7 8" id="KW-0472">Membrane</keyword>